<feature type="domain" description="SGNH hydrolase-type esterase" evidence="4">
    <location>
        <begin position="37"/>
        <end position="278"/>
    </location>
</feature>
<name>D3Q5A1_STANL</name>
<dbReference type="GO" id="GO:0019433">
    <property type="term" value="P:triglyceride catabolic process"/>
    <property type="evidence" value="ECO:0007669"/>
    <property type="project" value="TreeGrafter"/>
</dbReference>
<evidence type="ECO:0000313" key="5">
    <source>
        <dbReference type="EMBL" id="ADD44150.1"/>
    </source>
</evidence>
<gene>
    <name evidence="5" type="ordered locus">Snas_4505</name>
</gene>
<evidence type="ECO:0000256" key="2">
    <source>
        <dbReference type="PIRSR" id="PIRSR637460-2"/>
    </source>
</evidence>
<dbReference type="eggNOG" id="COG2755">
    <property type="taxonomic scope" value="Bacteria"/>
</dbReference>
<reference evidence="5 6" key="1">
    <citation type="journal article" date="2009" name="Stand. Genomic Sci.">
        <title>Complete genome sequence of Stackebrandtia nassauensis type strain (LLR-40K-21).</title>
        <authorList>
            <person name="Munk C."/>
            <person name="Lapidus A."/>
            <person name="Copeland A."/>
            <person name="Jando M."/>
            <person name="Mayilraj S."/>
            <person name="Glavina Del Rio T."/>
            <person name="Nolan M."/>
            <person name="Chen F."/>
            <person name="Lucas S."/>
            <person name="Tice H."/>
            <person name="Cheng J.F."/>
            <person name="Han C."/>
            <person name="Detter J.C."/>
            <person name="Bruce D."/>
            <person name="Goodwin L."/>
            <person name="Chain P."/>
            <person name="Pitluck S."/>
            <person name="Goker M."/>
            <person name="Ovchinikova G."/>
            <person name="Pati A."/>
            <person name="Ivanova N."/>
            <person name="Mavromatis K."/>
            <person name="Chen A."/>
            <person name="Palaniappan K."/>
            <person name="Land M."/>
            <person name="Hauser L."/>
            <person name="Chang Y.J."/>
            <person name="Jeffries C.D."/>
            <person name="Bristow J."/>
            <person name="Eisen J.A."/>
            <person name="Markowitz V."/>
            <person name="Hugenholtz P."/>
            <person name="Kyrpides N.C."/>
            <person name="Klenk H.P."/>
        </authorList>
    </citation>
    <scope>NUCLEOTIDE SEQUENCE [LARGE SCALE GENOMIC DNA]</scope>
    <source>
        <strain evidence="6">DSM 44728 / CIP 108903 / NRRL B-16338 / NBRC 102104 / LLR-40K-21</strain>
    </source>
</reference>
<protein>
    <recommendedName>
        <fullName evidence="4">SGNH hydrolase-type esterase domain-containing protein</fullName>
    </recommendedName>
</protein>
<dbReference type="InterPro" id="IPR036514">
    <property type="entry name" value="SGNH_hydro_sf"/>
</dbReference>
<dbReference type="STRING" id="446470.Snas_4505"/>
<feature type="chain" id="PRO_5003049703" description="SGNH hydrolase-type esterase domain-containing protein" evidence="3">
    <location>
        <begin position="30"/>
        <end position="297"/>
    </location>
</feature>
<dbReference type="PANTHER" id="PTHR37981:SF1">
    <property type="entry name" value="SGNH HYDROLASE-TYPE ESTERASE DOMAIN-CONTAINING PROTEIN"/>
    <property type="match status" value="1"/>
</dbReference>
<dbReference type="InterPro" id="IPR013830">
    <property type="entry name" value="SGNH_hydro"/>
</dbReference>
<keyword evidence="6" id="KW-1185">Reference proteome</keyword>
<dbReference type="OrthoDB" id="5503950at2"/>
<dbReference type="GO" id="GO:0004806">
    <property type="term" value="F:triacylglycerol lipase activity"/>
    <property type="evidence" value="ECO:0007669"/>
    <property type="project" value="TreeGrafter"/>
</dbReference>
<dbReference type="Pfam" id="PF13472">
    <property type="entry name" value="Lipase_GDSL_2"/>
    <property type="match status" value="1"/>
</dbReference>
<feature type="active site" description="Nucleophile" evidence="1">
    <location>
        <position position="41"/>
    </location>
</feature>
<dbReference type="HOGENOM" id="CLU_038449_4_1_11"/>
<evidence type="ECO:0000313" key="6">
    <source>
        <dbReference type="Proteomes" id="UP000000844"/>
    </source>
</evidence>
<evidence type="ECO:0000259" key="4">
    <source>
        <dbReference type="Pfam" id="PF13472"/>
    </source>
</evidence>
<feature type="active site" evidence="1">
    <location>
        <position position="271"/>
    </location>
</feature>
<dbReference type="InterPro" id="IPR006311">
    <property type="entry name" value="TAT_signal"/>
</dbReference>
<keyword evidence="3" id="KW-0732">Signal</keyword>
<dbReference type="InterPro" id="IPR037460">
    <property type="entry name" value="SEST-like"/>
</dbReference>
<feature type="disulfide bond" evidence="2">
    <location>
        <begin position="136"/>
        <end position="149"/>
    </location>
</feature>
<dbReference type="Proteomes" id="UP000000844">
    <property type="component" value="Chromosome"/>
</dbReference>
<dbReference type="EMBL" id="CP001778">
    <property type="protein sequence ID" value="ADD44150.1"/>
    <property type="molecule type" value="Genomic_DNA"/>
</dbReference>
<dbReference type="KEGG" id="sna:Snas_4505"/>
<sequence>MPSPNLRRILAVSTVAAAAVALLSTPAHAVDTSRYVALGDSFTSGPLNTLPVGEPIGCFRSGKNYPSVVSEQLDVAEFTDVSCGGATTEHMLNPQNTPIGTNNPQLDALSADTTLVTLGIGGNDIGFGFGEIILACVSGGALDPFGTPCQDKYVNDGKDELRERIAATRSKVDAVLDQIATRSPEATVVVVGYPAVLPAEKGCWPKVTIAKKDVPYLDSVQQDLNAMLGEAASAAGALYAVNYERGHDVCSDRSDRWVEGIIPTKPAAPVHPNADGSAAMAGPVIDLVGDGVTSPAA</sequence>
<feature type="disulfide bond" evidence="2">
    <location>
        <begin position="58"/>
        <end position="83"/>
    </location>
</feature>
<dbReference type="PROSITE" id="PS51318">
    <property type="entry name" value="TAT"/>
    <property type="match status" value="1"/>
</dbReference>
<feature type="disulfide bond" evidence="2">
    <location>
        <begin position="203"/>
        <end position="250"/>
    </location>
</feature>
<evidence type="ECO:0000256" key="3">
    <source>
        <dbReference type="SAM" id="SignalP"/>
    </source>
</evidence>
<dbReference type="SUPFAM" id="SSF52266">
    <property type="entry name" value="SGNH hydrolase"/>
    <property type="match status" value="1"/>
</dbReference>
<dbReference type="AlphaFoldDB" id="D3Q5A1"/>
<accession>D3Q5A1</accession>
<dbReference type="RefSeq" id="WP_013019721.1">
    <property type="nucleotide sequence ID" value="NC_013947.1"/>
</dbReference>
<dbReference type="CDD" id="cd01823">
    <property type="entry name" value="SEST_like"/>
    <property type="match status" value="1"/>
</dbReference>
<proteinExistence type="predicted"/>
<feature type="signal peptide" evidence="3">
    <location>
        <begin position="1"/>
        <end position="29"/>
    </location>
</feature>
<dbReference type="Gene3D" id="3.40.50.1110">
    <property type="entry name" value="SGNH hydrolase"/>
    <property type="match status" value="1"/>
</dbReference>
<keyword evidence="2" id="KW-1015">Disulfide bond</keyword>
<evidence type="ECO:0000256" key="1">
    <source>
        <dbReference type="PIRSR" id="PIRSR637460-1"/>
    </source>
</evidence>
<organism evidence="5 6">
    <name type="scientific">Stackebrandtia nassauensis (strain DSM 44728 / CIP 108903 / NRRL B-16338 / NBRC 102104 / LLR-40K-21)</name>
    <dbReference type="NCBI Taxonomy" id="446470"/>
    <lineage>
        <taxon>Bacteria</taxon>
        <taxon>Bacillati</taxon>
        <taxon>Actinomycetota</taxon>
        <taxon>Actinomycetes</taxon>
        <taxon>Glycomycetales</taxon>
        <taxon>Glycomycetaceae</taxon>
        <taxon>Stackebrandtia</taxon>
    </lineage>
</organism>
<dbReference type="PANTHER" id="PTHR37981">
    <property type="entry name" value="LIPASE 2"/>
    <property type="match status" value="1"/>
</dbReference>